<dbReference type="GO" id="GO:0005886">
    <property type="term" value="C:plasma membrane"/>
    <property type="evidence" value="ECO:0007669"/>
    <property type="project" value="UniProtKB-SubCell"/>
</dbReference>
<evidence type="ECO:0000313" key="14">
    <source>
        <dbReference type="EMBL" id="HET97160.1"/>
    </source>
</evidence>
<feature type="domain" description="4Fe-4S ferredoxin-type" evidence="13">
    <location>
        <begin position="50"/>
        <end position="82"/>
    </location>
</feature>
<dbReference type="EMBL" id="DSDS01000009">
    <property type="protein sequence ID" value="HET97160.1"/>
    <property type="molecule type" value="Genomic_DNA"/>
</dbReference>
<feature type="binding site" evidence="12">
    <location>
        <position position="62"/>
    </location>
    <ligand>
        <name>[4Fe-4S] cluster</name>
        <dbReference type="ChEBI" id="CHEBI:49883"/>
        <label>1</label>
    </ligand>
</feature>
<evidence type="ECO:0000256" key="2">
    <source>
        <dbReference type="ARBA" id="ARBA00022485"/>
    </source>
</evidence>
<organism evidence="14">
    <name type="scientific">Desulfurivibrio alkaliphilus</name>
    <dbReference type="NCBI Taxonomy" id="427923"/>
    <lineage>
        <taxon>Bacteria</taxon>
        <taxon>Pseudomonadati</taxon>
        <taxon>Thermodesulfobacteriota</taxon>
        <taxon>Desulfobulbia</taxon>
        <taxon>Desulfobulbales</taxon>
        <taxon>Desulfobulbaceae</taxon>
        <taxon>Desulfurivibrio</taxon>
    </lineage>
</organism>
<dbReference type="GO" id="GO:0005506">
    <property type="term" value="F:iron ion binding"/>
    <property type="evidence" value="ECO:0007669"/>
    <property type="project" value="UniProtKB-UniRule"/>
</dbReference>
<evidence type="ECO:0000256" key="8">
    <source>
        <dbReference type="ARBA" id="ARBA00023014"/>
    </source>
</evidence>
<feature type="binding site" evidence="12">
    <location>
        <position position="102"/>
    </location>
    <ligand>
        <name>[4Fe-4S] cluster</name>
        <dbReference type="ChEBI" id="CHEBI:49883"/>
        <label>2</label>
    </ligand>
</feature>
<evidence type="ECO:0000256" key="9">
    <source>
        <dbReference type="ARBA" id="ARBA00023027"/>
    </source>
</evidence>
<accession>A0A7C2TFC3</accession>
<evidence type="ECO:0000256" key="1">
    <source>
        <dbReference type="ARBA" id="ARBA00022475"/>
    </source>
</evidence>
<feature type="binding site" evidence="12">
    <location>
        <position position="105"/>
    </location>
    <ligand>
        <name>[4Fe-4S] cluster</name>
        <dbReference type="ChEBI" id="CHEBI:49883"/>
        <label>2</label>
    </ligand>
</feature>
<comment type="catalytic activity">
    <reaction evidence="12">
        <text>a quinone + NADH + 5 H(+)(in) = a quinol + NAD(+) + 4 H(+)(out)</text>
        <dbReference type="Rhea" id="RHEA:57888"/>
        <dbReference type="ChEBI" id="CHEBI:15378"/>
        <dbReference type="ChEBI" id="CHEBI:24646"/>
        <dbReference type="ChEBI" id="CHEBI:57540"/>
        <dbReference type="ChEBI" id="CHEBI:57945"/>
        <dbReference type="ChEBI" id="CHEBI:132124"/>
    </reaction>
</comment>
<feature type="binding site" evidence="12">
    <location>
        <position position="65"/>
    </location>
    <ligand>
        <name>[4Fe-4S] cluster</name>
        <dbReference type="ChEBI" id="CHEBI:49883"/>
        <label>1</label>
    </ligand>
</feature>
<comment type="cofactor">
    <cofactor evidence="12">
        <name>[4Fe-4S] cluster</name>
        <dbReference type="ChEBI" id="CHEBI:49883"/>
    </cofactor>
    <text evidence="12">Binds 2 [4Fe-4S] clusters per subunit.</text>
</comment>
<dbReference type="PANTHER" id="PTHR10849:SF24">
    <property type="entry name" value="NADH-QUINONE OXIDOREDUCTASE SUBUNIT I 2"/>
    <property type="match status" value="1"/>
</dbReference>
<dbReference type="Gene3D" id="3.30.70.3270">
    <property type="match status" value="1"/>
</dbReference>
<dbReference type="AlphaFoldDB" id="A0A7C2TFC3"/>
<keyword evidence="2 12" id="KW-0004">4Fe-4S</keyword>
<comment type="similarity">
    <text evidence="12">Belongs to the complex I 23 kDa subunit family.</text>
</comment>
<dbReference type="SUPFAM" id="SSF54862">
    <property type="entry name" value="4Fe-4S ferredoxins"/>
    <property type="match status" value="1"/>
</dbReference>
<proteinExistence type="inferred from homology"/>
<keyword evidence="11 12" id="KW-0472">Membrane</keyword>
<feature type="binding site" evidence="12">
    <location>
        <position position="72"/>
    </location>
    <ligand>
        <name>[4Fe-4S] cluster</name>
        <dbReference type="ChEBI" id="CHEBI:49883"/>
        <label>2</label>
    </ligand>
</feature>
<evidence type="ECO:0000259" key="13">
    <source>
        <dbReference type="PROSITE" id="PS51379"/>
    </source>
</evidence>
<evidence type="ECO:0000256" key="3">
    <source>
        <dbReference type="ARBA" id="ARBA00022719"/>
    </source>
</evidence>
<dbReference type="Pfam" id="PF12838">
    <property type="entry name" value="Fer4_7"/>
    <property type="match status" value="1"/>
</dbReference>
<dbReference type="InterPro" id="IPR017900">
    <property type="entry name" value="4Fe4S_Fe_S_CS"/>
</dbReference>
<comment type="function">
    <text evidence="12">NDH-1 shuttles electrons from NADH, via FMN and iron-sulfur (Fe-S) centers, to quinones in the respiratory chain. The immediate electron acceptor for the enzyme in this species is believed to be ubiquinone. Couples the redox reaction to proton translocation (for every two electrons transferred, four hydrogen ions are translocated across the cytoplasmic membrane), and thus conserves the redox energy in a proton gradient.</text>
</comment>
<dbReference type="HAMAP" id="MF_01351">
    <property type="entry name" value="NDH1_NuoI"/>
    <property type="match status" value="1"/>
</dbReference>
<feature type="domain" description="4Fe-4S ferredoxin-type" evidence="13">
    <location>
        <begin position="93"/>
        <end position="122"/>
    </location>
</feature>
<keyword evidence="1 12" id="KW-1003">Cell membrane</keyword>
<dbReference type="GO" id="GO:0048038">
    <property type="term" value="F:quinone binding"/>
    <property type="evidence" value="ECO:0007669"/>
    <property type="project" value="UniProtKB-KW"/>
</dbReference>
<keyword evidence="4 12" id="KW-0479">Metal-binding</keyword>
<evidence type="ECO:0000256" key="6">
    <source>
        <dbReference type="ARBA" id="ARBA00022967"/>
    </source>
</evidence>
<dbReference type="GO" id="GO:0051539">
    <property type="term" value="F:4 iron, 4 sulfur cluster binding"/>
    <property type="evidence" value="ECO:0007669"/>
    <property type="project" value="UniProtKB-KW"/>
</dbReference>
<feature type="binding site" evidence="12">
    <location>
        <position position="68"/>
    </location>
    <ligand>
        <name>[4Fe-4S] cluster</name>
        <dbReference type="ChEBI" id="CHEBI:49883"/>
        <label>1</label>
    </ligand>
</feature>
<keyword evidence="5" id="KW-0677">Repeat</keyword>
<keyword evidence="3 12" id="KW-0874">Quinone</keyword>
<comment type="subunit">
    <text evidence="12">NDH-1 is composed of 14 different subunits. Subunits NuoA, H, J, K, L, M, N constitute the membrane sector of the complex.</text>
</comment>
<evidence type="ECO:0000256" key="12">
    <source>
        <dbReference type="HAMAP-Rule" id="MF_01351"/>
    </source>
</evidence>
<dbReference type="PROSITE" id="PS51379">
    <property type="entry name" value="4FE4S_FER_2"/>
    <property type="match status" value="2"/>
</dbReference>
<dbReference type="Proteomes" id="UP000885986">
    <property type="component" value="Unassembled WGS sequence"/>
</dbReference>
<dbReference type="EC" id="7.1.1.-" evidence="12"/>
<dbReference type="InterPro" id="IPR010226">
    <property type="entry name" value="NADH_quinone_OxRdtase_chainI"/>
</dbReference>
<keyword evidence="10 12" id="KW-0830">Ubiquinone</keyword>
<comment type="caution">
    <text evidence="14">The sequence shown here is derived from an EMBL/GenBank/DDBJ whole genome shotgun (WGS) entry which is preliminary data.</text>
</comment>
<dbReference type="PROSITE" id="PS00198">
    <property type="entry name" value="4FE4S_FER_1"/>
    <property type="match status" value="2"/>
</dbReference>
<evidence type="ECO:0000256" key="11">
    <source>
        <dbReference type="ARBA" id="ARBA00023136"/>
    </source>
</evidence>
<protein>
    <recommendedName>
        <fullName evidence="12">NADH-quinone oxidoreductase subunit I</fullName>
        <ecNumber evidence="12">7.1.1.-</ecNumber>
    </recommendedName>
    <alternativeName>
        <fullName evidence="12">NADH dehydrogenase I subunit I</fullName>
    </alternativeName>
    <alternativeName>
        <fullName evidence="12">NDH-1 subunit I</fullName>
    </alternativeName>
</protein>
<keyword evidence="8 12" id="KW-0411">Iron-sulfur</keyword>
<keyword evidence="9 12" id="KW-0520">NAD</keyword>
<dbReference type="InterPro" id="IPR017896">
    <property type="entry name" value="4Fe4S_Fe-S-bd"/>
</dbReference>
<dbReference type="GO" id="GO:0050136">
    <property type="term" value="F:NADH dehydrogenase (quinone) (non-electrogenic) activity"/>
    <property type="evidence" value="ECO:0007669"/>
    <property type="project" value="UniProtKB-UniRule"/>
</dbReference>
<feature type="binding site" evidence="12">
    <location>
        <position position="108"/>
    </location>
    <ligand>
        <name>[4Fe-4S] cluster</name>
        <dbReference type="ChEBI" id="CHEBI:49883"/>
        <label>2</label>
    </ligand>
</feature>
<comment type="subcellular location">
    <subcellularLocation>
        <location evidence="12">Cell membrane</location>
        <topology evidence="12">Peripheral membrane protein</topology>
    </subcellularLocation>
</comment>
<feature type="binding site" evidence="12">
    <location>
        <position position="112"/>
    </location>
    <ligand>
        <name>[4Fe-4S] cluster</name>
        <dbReference type="ChEBI" id="CHEBI:49883"/>
        <label>1</label>
    </ligand>
</feature>
<evidence type="ECO:0000256" key="5">
    <source>
        <dbReference type="ARBA" id="ARBA00022737"/>
    </source>
</evidence>
<keyword evidence="6 12" id="KW-1278">Translocase</keyword>
<dbReference type="PANTHER" id="PTHR10849">
    <property type="entry name" value="NADH DEHYDROGENASE UBIQUINONE IRON-SULFUR PROTEIN 8, MITOCHONDRIAL"/>
    <property type="match status" value="1"/>
</dbReference>
<gene>
    <name evidence="12" type="primary">nuoI</name>
    <name evidence="14" type="ORF">ENN98_00350</name>
</gene>
<name>A0A7C2TFC3_9BACT</name>
<keyword evidence="7 12" id="KW-0408">Iron</keyword>
<reference evidence="14" key="1">
    <citation type="journal article" date="2020" name="mSystems">
        <title>Genome- and Community-Level Interaction Insights into Carbon Utilization and Element Cycling Functions of Hydrothermarchaeota in Hydrothermal Sediment.</title>
        <authorList>
            <person name="Zhou Z."/>
            <person name="Liu Y."/>
            <person name="Xu W."/>
            <person name="Pan J."/>
            <person name="Luo Z.H."/>
            <person name="Li M."/>
        </authorList>
    </citation>
    <scope>NUCLEOTIDE SEQUENCE [LARGE SCALE GENOMIC DNA]</scope>
    <source>
        <strain evidence="14">SpSt-1224</strain>
    </source>
</reference>
<evidence type="ECO:0000256" key="7">
    <source>
        <dbReference type="ARBA" id="ARBA00023004"/>
    </source>
</evidence>
<evidence type="ECO:0000256" key="4">
    <source>
        <dbReference type="ARBA" id="ARBA00022723"/>
    </source>
</evidence>
<dbReference type="NCBIfam" id="TIGR01971">
    <property type="entry name" value="NuoI"/>
    <property type="match status" value="1"/>
</dbReference>
<sequence length="146" mass="16436">MSGYFQELYEGGKSLLVGMGITFKYMLQPVVTMQYPRQSVKMTPRYRGHIELVADEKGNNKCIVCGMCQRNCPSGCISLAGKKPEGGKKKVLTQYQLDFTTCSLCGSCVEGCPTGALDFSKEYNLAGLTRQEYIFDLLKRFEERKR</sequence>
<evidence type="ECO:0000256" key="10">
    <source>
        <dbReference type="ARBA" id="ARBA00023075"/>
    </source>
</evidence>